<dbReference type="Pfam" id="PF00176">
    <property type="entry name" value="SNF2-rel_dom"/>
    <property type="match status" value="1"/>
</dbReference>
<dbReference type="Gene3D" id="3.40.50.300">
    <property type="entry name" value="P-loop containing nucleotide triphosphate hydrolases"/>
    <property type="match status" value="1"/>
</dbReference>
<dbReference type="AlphaFoldDB" id="A0A369X076"/>
<dbReference type="InterPro" id="IPR038718">
    <property type="entry name" value="SNF2-like_sf"/>
</dbReference>
<dbReference type="SUPFAM" id="SSF52540">
    <property type="entry name" value="P-loop containing nucleoside triphosphate hydrolases"/>
    <property type="match status" value="2"/>
</dbReference>
<dbReference type="Gene3D" id="3.40.50.10810">
    <property type="entry name" value="Tandem AAA-ATPase domain"/>
    <property type="match status" value="1"/>
</dbReference>
<keyword evidence="1 3" id="KW-0347">Helicase</keyword>
<dbReference type="SMART" id="SM00487">
    <property type="entry name" value="DEXDc"/>
    <property type="match status" value="1"/>
</dbReference>
<dbReference type="InterPro" id="IPR027417">
    <property type="entry name" value="P-loop_NTPase"/>
</dbReference>
<keyword evidence="4" id="KW-1185">Reference proteome</keyword>
<gene>
    <name evidence="3" type="ORF">DV711_06355</name>
</gene>
<feature type="domain" description="Helicase ATP-binding" evidence="2">
    <location>
        <begin position="13"/>
        <end position="177"/>
    </location>
</feature>
<dbReference type="EMBL" id="QQOH01000001">
    <property type="protein sequence ID" value="RDE25175.1"/>
    <property type="molecule type" value="Genomic_DNA"/>
</dbReference>
<dbReference type="PANTHER" id="PTHR45629:SF7">
    <property type="entry name" value="DNA EXCISION REPAIR PROTEIN ERCC-6-RELATED"/>
    <property type="match status" value="1"/>
</dbReference>
<protein>
    <submittedName>
        <fullName evidence="3">ATP-dependent helicase</fullName>
    </submittedName>
</protein>
<dbReference type="InterPro" id="IPR050496">
    <property type="entry name" value="SNF2_RAD54_helicase_repair"/>
</dbReference>
<dbReference type="RefSeq" id="WP_114694771.1">
    <property type="nucleotide sequence ID" value="NZ_QQOH01000001.1"/>
</dbReference>
<dbReference type="GO" id="GO:0004386">
    <property type="term" value="F:helicase activity"/>
    <property type="evidence" value="ECO:0007669"/>
    <property type="project" value="UniProtKB-KW"/>
</dbReference>
<accession>A0A369X076</accession>
<keyword evidence="1 3" id="KW-0547">Nucleotide-binding</keyword>
<sequence>MLPPLYKHQEFTADFIANNPRVLITSDPGTGKTRSVLEGFKRLRAAKGIRRMLVLAPLSILRAAWGDDILRWTPTLSWGISTAGSDKKRLSAFESDCDVVITNHDAVKWLDKNRHVLNEFDVICTDESTAFKNPTSQRSKAMARIADLFEHRITMSGTPNPRTVLDLWHQALITDDGERLGKLFWEFRSQVCTPIKVAAAANAVQWIDRPGATEIVADKLRDITVRFRLNDCIDMPENTIRSIYTDLPPKNMAQYKQLEKESVIMADSGDYINAVHAGARVQKLLQLCSGAIYDETGLSHQFQQERYQLVLDLVMERDHSVVAFLWRHQREALCKLADKAGIKYAVIDGSTPTDARTLAVQAFQRGELQTIFAHPQSAGHGLTLTKGCATIWASPTYNLEHYEQFNARINRAGQTRKTETIHIAARGTWEEKVYEKLEAKQVSMRDLLHIFAEGTQDAA</sequence>
<comment type="caution">
    <text evidence="3">The sequence shown here is derived from an EMBL/GenBank/DDBJ whole genome shotgun (WGS) entry which is preliminary data.</text>
</comment>
<evidence type="ECO:0000259" key="2">
    <source>
        <dbReference type="PROSITE" id="PS51192"/>
    </source>
</evidence>
<dbReference type="PANTHER" id="PTHR45629">
    <property type="entry name" value="SNF2/RAD54 FAMILY MEMBER"/>
    <property type="match status" value="1"/>
</dbReference>
<keyword evidence="1 3" id="KW-0378">Hydrolase</keyword>
<evidence type="ECO:0000313" key="4">
    <source>
        <dbReference type="Proteomes" id="UP000253769"/>
    </source>
</evidence>
<evidence type="ECO:0000256" key="1">
    <source>
        <dbReference type="ARBA" id="ARBA00022806"/>
    </source>
</evidence>
<dbReference type="PROSITE" id="PS51192">
    <property type="entry name" value="HELICASE_ATP_BIND_1"/>
    <property type="match status" value="1"/>
</dbReference>
<name>A0A369X076_9GAMM</name>
<organism evidence="3 4">
    <name type="scientific">Motiliproteus coralliicola</name>
    <dbReference type="NCBI Taxonomy" id="2283196"/>
    <lineage>
        <taxon>Bacteria</taxon>
        <taxon>Pseudomonadati</taxon>
        <taxon>Pseudomonadota</taxon>
        <taxon>Gammaproteobacteria</taxon>
        <taxon>Oceanospirillales</taxon>
        <taxon>Oceanospirillaceae</taxon>
        <taxon>Motiliproteus</taxon>
    </lineage>
</organism>
<dbReference type="OrthoDB" id="9760715at2"/>
<dbReference type="GO" id="GO:0005524">
    <property type="term" value="F:ATP binding"/>
    <property type="evidence" value="ECO:0007669"/>
    <property type="project" value="InterPro"/>
</dbReference>
<dbReference type="Proteomes" id="UP000253769">
    <property type="component" value="Unassembled WGS sequence"/>
</dbReference>
<keyword evidence="1 3" id="KW-0067">ATP-binding</keyword>
<evidence type="ECO:0000313" key="3">
    <source>
        <dbReference type="EMBL" id="RDE25175.1"/>
    </source>
</evidence>
<dbReference type="InterPro" id="IPR014001">
    <property type="entry name" value="Helicase_ATP-bd"/>
</dbReference>
<dbReference type="InterPro" id="IPR000330">
    <property type="entry name" value="SNF2_N"/>
</dbReference>
<reference evidence="3 4" key="1">
    <citation type="submission" date="2018-07" db="EMBL/GenBank/DDBJ databases">
        <title>Motiliproteus coralliicola sp. nov., a bacterium isolated from Coral.</title>
        <authorList>
            <person name="Wang G."/>
        </authorList>
    </citation>
    <scope>NUCLEOTIDE SEQUENCE [LARGE SCALE GENOMIC DNA]</scope>
    <source>
        <strain evidence="3 4">C34</strain>
    </source>
</reference>
<dbReference type="Pfam" id="PF00271">
    <property type="entry name" value="Helicase_C"/>
    <property type="match status" value="1"/>
</dbReference>
<dbReference type="InterPro" id="IPR001650">
    <property type="entry name" value="Helicase_C-like"/>
</dbReference>
<proteinExistence type="predicted"/>